<dbReference type="InterPro" id="IPR029006">
    <property type="entry name" value="ADF-H/Gelsolin-like_dom_sf"/>
</dbReference>
<feature type="region of interest" description="Disordered" evidence="3">
    <location>
        <begin position="306"/>
        <end position="339"/>
    </location>
</feature>
<evidence type="ECO:0000259" key="5">
    <source>
        <dbReference type="PROSITE" id="PS51263"/>
    </source>
</evidence>
<dbReference type="CDD" id="cd11819">
    <property type="entry name" value="SH3_Cortactin_like"/>
    <property type="match status" value="1"/>
</dbReference>
<gene>
    <name evidence="6" type="ORF">P879_08900</name>
</gene>
<dbReference type="Pfam" id="PF14604">
    <property type="entry name" value="SH3_9"/>
    <property type="match status" value="1"/>
</dbReference>
<dbReference type="PRINTS" id="PR00452">
    <property type="entry name" value="SH3DOMAIN"/>
</dbReference>
<name>A0A8T0DIT1_9TREM</name>
<dbReference type="InterPro" id="IPR002108">
    <property type="entry name" value="ADF-H"/>
</dbReference>
<dbReference type="InterPro" id="IPR036028">
    <property type="entry name" value="SH3-like_dom_sf"/>
</dbReference>
<evidence type="ECO:0000313" key="6">
    <source>
        <dbReference type="EMBL" id="KAF8566844.1"/>
    </source>
</evidence>
<feature type="region of interest" description="Disordered" evidence="3">
    <location>
        <begin position="251"/>
        <end position="288"/>
    </location>
</feature>
<dbReference type="Gene3D" id="3.40.20.10">
    <property type="entry name" value="Severin"/>
    <property type="match status" value="1"/>
</dbReference>
<evidence type="ECO:0008006" key="8">
    <source>
        <dbReference type="Google" id="ProtNLM"/>
    </source>
</evidence>
<evidence type="ECO:0000256" key="2">
    <source>
        <dbReference type="PROSITE-ProRule" id="PRU00192"/>
    </source>
</evidence>
<dbReference type="GO" id="GO:0030864">
    <property type="term" value="C:cortical actin cytoskeleton"/>
    <property type="evidence" value="ECO:0007669"/>
    <property type="project" value="TreeGrafter"/>
</dbReference>
<dbReference type="SUPFAM" id="SSF50044">
    <property type="entry name" value="SH3-domain"/>
    <property type="match status" value="1"/>
</dbReference>
<sequence>MGNCCVRLWTLYLTESTRGLDRTDMFGDFSPGRVMFGFARVDHPSTRLTSLPAKFVFIYWQGEGAPEKYRIACSQHGDVVKQFCRTTHITVRARSEDDLDWADIVGKVAKVSGTDYTAPSDGIDFEPQVVGSVYKRVDPSAEIPKGSQPMQFWKMKQSSCDPIPSSQAPMKKPDTHTQSAYGTAFTETDASKARFQALKAARQSEVSSLIRGRIQSFDQPVDVDSSSGYKKIDPRAEILLARKLSKTADLCDDSTVGTNWQRADPRSEISKAKHLANQSGESDSSDKVVTKYERTDVQAEIQSTCVTGQKNGTDPVTHNHPAPPSIPETPLSGSANYQPATDRSRVVNNSKSEPVCSPSQGVATQPPCVPARVDSGPVALCLYNYTAHEDDELSFHEGDRIFQVQQIDEGWWLGVTADGRQGLFPANYVELVA</sequence>
<dbReference type="GO" id="GO:0005884">
    <property type="term" value="C:actin filament"/>
    <property type="evidence" value="ECO:0007669"/>
    <property type="project" value="TreeGrafter"/>
</dbReference>
<feature type="compositionally biased region" description="Polar residues" evidence="3">
    <location>
        <begin position="306"/>
        <end position="316"/>
    </location>
</feature>
<evidence type="ECO:0000256" key="3">
    <source>
        <dbReference type="SAM" id="MobiDB-lite"/>
    </source>
</evidence>
<dbReference type="Gene3D" id="2.30.30.40">
    <property type="entry name" value="SH3 Domains"/>
    <property type="match status" value="1"/>
</dbReference>
<dbReference type="PROSITE" id="PS51263">
    <property type="entry name" value="ADF_H"/>
    <property type="match status" value="1"/>
</dbReference>
<proteinExistence type="predicted"/>
<feature type="region of interest" description="Disordered" evidence="3">
    <location>
        <begin position="157"/>
        <end position="178"/>
    </location>
</feature>
<evidence type="ECO:0000259" key="4">
    <source>
        <dbReference type="PROSITE" id="PS50002"/>
    </source>
</evidence>
<dbReference type="PANTHER" id="PTHR10829:SF20">
    <property type="entry name" value="ADF-H DOMAIN-CONTAINING PROTEIN"/>
    <property type="match status" value="1"/>
</dbReference>
<dbReference type="PANTHER" id="PTHR10829">
    <property type="entry name" value="CORTACTIN AND DREBRIN"/>
    <property type="match status" value="1"/>
</dbReference>
<dbReference type="OrthoDB" id="5971719at2759"/>
<dbReference type="SMART" id="SM00326">
    <property type="entry name" value="SH3"/>
    <property type="match status" value="1"/>
</dbReference>
<dbReference type="AlphaFoldDB" id="A0A8T0DIT1"/>
<evidence type="ECO:0000256" key="1">
    <source>
        <dbReference type="ARBA" id="ARBA00022443"/>
    </source>
</evidence>
<dbReference type="Proteomes" id="UP000699462">
    <property type="component" value="Unassembled WGS sequence"/>
</dbReference>
<reference evidence="6 7" key="1">
    <citation type="submission" date="2019-07" db="EMBL/GenBank/DDBJ databases">
        <title>Annotation for the trematode Paragonimus westermani.</title>
        <authorList>
            <person name="Choi Y.-J."/>
        </authorList>
    </citation>
    <scope>NUCLEOTIDE SEQUENCE [LARGE SCALE GENOMIC DNA]</scope>
    <source>
        <strain evidence="6">180907_Pwestermani</strain>
    </source>
</reference>
<dbReference type="GO" id="GO:0030833">
    <property type="term" value="P:regulation of actin filament polymerization"/>
    <property type="evidence" value="ECO:0007669"/>
    <property type="project" value="TreeGrafter"/>
</dbReference>
<dbReference type="EMBL" id="JTDF01004555">
    <property type="protein sequence ID" value="KAF8566844.1"/>
    <property type="molecule type" value="Genomic_DNA"/>
</dbReference>
<keyword evidence="7" id="KW-1185">Reference proteome</keyword>
<protein>
    <recommendedName>
        <fullName evidence="8">Drebrin-like protein</fullName>
    </recommendedName>
</protein>
<evidence type="ECO:0000313" key="7">
    <source>
        <dbReference type="Proteomes" id="UP000699462"/>
    </source>
</evidence>
<feature type="domain" description="SH3" evidence="4">
    <location>
        <begin position="374"/>
        <end position="433"/>
    </location>
</feature>
<dbReference type="GO" id="GO:0030427">
    <property type="term" value="C:site of polarized growth"/>
    <property type="evidence" value="ECO:0007669"/>
    <property type="project" value="TreeGrafter"/>
</dbReference>
<keyword evidence="1 2" id="KW-0728">SH3 domain</keyword>
<organism evidence="6 7">
    <name type="scientific">Paragonimus westermani</name>
    <dbReference type="NCBI Taxonomy" id="34504"/>
    <lineage>
        <taxon>Eukaryota</taxon>
        <taxon>Metazoa</taxon>
        <taxon>Spiralia</taxon>
        <taxon>Lophotrochozoa</taxon>
        <taxon>Platyhelminthes</taxon>
        <taxon>Trematoda</taxon>
        <taxon>Digenea</taxon>
        <taxon>Plagiorchiida</taxon>
        <taxon>Troglotremata</taxon>
        <taxon>Troglotrematidae</taxon>
        <taxon>Paragonimus</taxon>
    </lineage>
</organism>
<dbReference type="InterPro" id="IPR001452">
    <property type="entry name" value="SH3_domain"/>
</dbReference>
<dbReference type="PROSITE" id="PS50002">
    <property type="entry name" value="SH3"/>
    <property type="match status" value="1"/>
</dbReference>
<feature type="compositionally biased region" description="Polar residues" evidence="3">
    <location>
        <begin position="157"/>
        <end position="168"/>
    </location>
</feature>
<dbReference type="GO" id="GO:0051015">
    <property type="term" value="F:actin filament binding"/>
    <property type="evidence" value="ECO:0007669"/>
    <property type="project" value="TreeGrafter"/>
</dbReference>
<accession>A0A8T0DIT1</accession>
<comment type="caution">
    <text evidence="6">The sequence shown here is derived from an EMBL/GenBank/DDBJ whole genome shotgun (WGS) entry which is preliminary data.</text>
</comment>
<dbReference type="SUPFAM" id="SSF55753">
    <property type="entry name" value="Actin depolymerizing proteins"/>
    <property type="match status" value="1"/>
</dbReference>
<feature type="domain" description="ADF-H" evidence="5">
    <location>
        <begin position="1"/>
        <end position="109"/>
    </location>
</feature>
<dbReference type="Pfam" id="PF00241">
    <property type="entry name" value="Cofilin_ADF"/>
    <property type="match status" value="1"/>
</dbReference>